<keyword evidence="8" id="KW-0677">Repeat</keyword>
<feature type="repeat" description="RCC1" evidence="11">
    <location>
        <begin position="3874"/>
        <end position="3925"/>
    </location>
</feature>
<sequence>MWLRNFEYLDEKWLKCNLNGALKDPYFTRSAIFNTLISDNELSDTKYQSIVNPIGRLSYLRSDGKYYCGGKVLNCSCCEGVCGPTSSCVCDYCQLVPGSLELSEDVQNHQEKANNNATTSESYIESWMWGPIPDDNQLNTCIKKLLAEQRKICLQASDNSLSSFSLKMILKIYERYFVALARTKSKKIAPENRESFFIDVNNLNYDFEIKETKLSKGEKAKVELAKIGSRTALNFFFASLKKAWKSGDTELCGELLSDSLETIQLSLEPGALFDTSNLSPLWMEAIEKSIKFLRQIVLASENESGEIQNQIPKADRNISLNLLLELEMQKGTLAGSLEGVLLLLSVSEINTNQDNRQTPLESNGIPLVKILKRYEEINKNLGILPSTTDQHPFSPTESFLRFLSLPEDDEDEEALIDAQQAAVIIISHLDRICRSHLPSKMWTSRIQNYRNQQIISLGYNGLSPEFNVFSSESEDKWMYEYTRMSNYAAPTIDFGANIVVDQIACAENVIHLLSTSGDVYEVKLQSEQTKAIRIDGFDSNSIINKIISHCEGRHYLALTLVGEIYSWGLGEFGRLGHTEECLSKEHPTKIQYLANKQIINASCGTTYTAVITNNGELYTFGQGRFGKLGHGNSDDKFIPTLVTALKSHKIIDVSCGDSHTLCATDQGKVFVFGDGDFGKLGIGPTNGSQVPILIEGLANISNVYSGPHFSMAVTTDGMSIYTWGRCGRLGHENEVEKVSVGSAHCLLLMSSGELYGFGKNDFSQVCPPCITKDSIIAKPILTTPPFLKISGISCGSTQSIIWSHSSMICIPPKIPFVIDLSEQTFRLLDQLLYCVCGGLNLTTATTSSASETDHPPSQETECIAVASLNLMCLQFHAMICNNISPKKVGLTGARLKSIKSRVLQLSGGNAVLKTIQEAAQNALQIGWSILLPTPSERAQTLTSLLPDPTQASAHRFMTDLLVGSIMAEGGLETALNQIINSERQDCDQLPLLDLLKQLLHNNSTLTQSRLNQLLIESSSKVNDVHSFIDETSSPSIDLLHKFQRLLLSHICSAKHEDLSGAESLLESYIILMSSLCVSTLTKAQDVINQNKEDVALILQSDISDSLLYELLLGMILVQKSRPGFLSSFKWMENFLPLLKTLDNLNRLIYDVEVKNSDHMGWPGIICRDSDNDKLNIISDTEFIRKHDFENSLLDGSRWIIINGCIYDIKDFTASDTESQTFLDNNIGKDLTNELNNLQYQKIFDDITSSNSFLVGKYECESSRKIHKFTNQNYEKLSYFESEKTLAWILGMRSNILQNASSFQPAEVMCKKMLNSIILRGGLQTNITNPFDEEKFEARSSGSTAGSTPTTDGVNLLGEPVQITQFPPMQIRIQSFIYGLAEGRTNDTTVSAWISLSEKFCKENNLIWHQEYSTDHPIIDVDRLLTAVLIRHQSLGTLILAVIDRDMTGINGKIPQPIIEIIKIVHMMKWNLIKIRQQLNRSYKEVCTPILEKCRFLLYEVRPAISPEQAGLKRLFEHYKEPRFRTIVRQIIEDSRVNGNKDTDSDKIDDLLNASIQSTHNSSLSKVAQFVSEHFERHLSSESLHKVDSTEAITNQITSKAPSNENLLTSSDQLNEEINLLEEPSESEFKPSVMMNNTNDEFVNNVILKLNERYNQNEDHLFKSNVNNQIVDFVMQENYDVETLRRAMFCQIQRYQTRKEGLKMFKELLSIENLLDAAKYNIYNGFLNSAYAEENNDNNENYDHILENLNLITAYQKADILIAHSHILEWTIKEFQKYVNQEHFVGKQKWSHGDKDQTNLGTYVFLKKVSRARFLLTIFGLLAKNYTGNELSLLINSGLLGSSLGLLHQTGNNDLPLSNKTDKELSIVYEEDIKLRHNISKDGLLSGPELVKQMKIGTRVARGSDWKWGEQDGNGEGRIISEVGDDGWVRVEWDTGATNSYRMGKEGQYDLRLADSSFKTISPDKESDKNNEELFESKLQQNEIHPTKLLKNACIKLLQMISTSVGVHGDKMQHNAVRVFVTMFYSILTQRNNVSNMGLDAWRTVAFLRGILKSQSISKYITSDLWIKLFFEMLRIPTLSEKDVYKKVQCIRLLQTTLIQWSDDDIYRIDEIVNQLFLLLGNILMNCPHDISLTHLPVGIKTKVLSSASHSGTIAEELISLLRKLHTLPLWNDVINSFISQKMCVAADMFIDTERCENNVYNENLNVAAALSVIGGFDPRPRIGIDLVYDSMKCSIFRMARRVILSVHGSNETLSVSFAKIEKSIEQGIFSLSKLSLNEMLLNSFAVLMYGMNIETATNSPDSCGFDLSLLTYQQIHLASLKATQVLFRHQSLLKTILRQRSPGIAKYSSDDSMSDDSKNAKSDENDEKKSELISNDHQTKQELLVQSILSRAIQSSPLKACFTQSEMEIAALAICQTLAAHFKNNIPQVKFQNVKLATMIHGVAVYNEVIQDISTNNFACSSTSEPSRANPATKLVIQIMEMGFSRKTVELALKQITNRVEILPTAEQVVQWIIDHPESVMDEDSKGTLNKINSFNVVTTIDSDNESTSSENLNSSSFNQQQTRFARRDDFKNGDQYAIYVRSHICPGMLVRCCRDFEEIRAGDVGIVLKVEPDELHDLNVRVDFKTHERPFWMCFVHLEMVEPPSDDIKSSNITYGSHVKIKSSSTIARTQVVKNVVGIVTAVNGLEVIVDFPQQKSWCGQLGDLELVHPASTENELYDIIEDWSQCLKSLTVSSNEGSARNLLERSTAFWQSSNTQGRPWIRLEMRENILIHAMTVRIEPNDCSHQPSTIIIRTGDNLSNLKDFNWVTIRSNDTHVVLLSNVRQYFNWIEIYIKQCRNNGIQCRIHDLYVIGKRKQTDVDAMLSNANFLANDCDTIEPTYSTTYNNYNIDDKSISSRRDSLGGKDEKMSRVYVWGLNDKEQLAGLKGSKVKIPMFSSVLSNLKPIHIAGGSKSLFIVSQDGSLYACGEGTNGRLGLGHNNNVSSPQQVPVINQYIVKKVAVHSGGKHAMAITLDGKIFSWGEGEDGKLGHGNRITLEKPKLIESLKTKRIRDIACGSAHSAAITSQGELYTWGLGEYGRLGHGDNSTLLKPKLVQKLVGQRVVQVACGSRDAQTLCLTEDGTVYSWGDGDFGKLGRGGSDGCSVPQPIDRLNSLGIIQIECGAQFSLALTRTGEVWTWGKGDYYRLGHGSDQHVRKPTPIQCLRGKKIIHVAVGALHCLAVADTGQVYGWGDNDHGQQGSGNTSVNKKPTLVIGLDGVFVNRVACGSSHSIAWSLPDFESELDKKEAVPFTVSKDPLGGHSLGMYSLDDQTTSSPILHKIKHPRKSLSEIVLSLESTSALQIALSNILNAIKILQARSCIIAALTSHAQIKNHQTIFETDKIMKEAKSEDIIELDKQEMMAQANQRDLINSQIANGGGESLAEECENPFEGEMLNDTEYPSNPLPNTSNSLYRSLTNSMSMSAASSCNNAVNARHSKMSTSAMSVMACIINHQEEMIAEVASSKSGLDDFLVLFESSHPYVDDITLVGHVKIPGAEFLRIEFDSQCSTEKRNDPLIIMDSSGRVIATRSGREFAQWAQEIRIPGDEMRWKFTSDNSVNGWGFRFMVHAIMPASYLQELGSDRKILSQPSIDLVMVLLDSKLAPQNPNVLLRLISALSQCAQKGTLSINQRIWCLKKIHYYLTTSRFASHTSDASLMEIIQPLIPMILKQYEYEESQVRTGLHLMHSEYFQCMIALACDLNVDNLLPTNEAHKWSWFKRYCTAVRVAKAMIRRTSLPKSFCFEVRKKLEATTGSAPVNNAPNELSSSMTSSSSYYQSSSLQASIQNENELSEAYEKMPFEDHTIFTLNHDSQLLQWFNRRPEDWAFSWGGGASTIFGWGHNHRGQLGGLDGSRIKIPTPCEALSLLRPIQIVGGEQTLYAVTHDGKVYATGYGAGGRLGIGGADSVAVPTLIESLQHVFIKKVAVNSGGKHCLALSSDNEVFSWGEGEDGKLGHGNRDSYDRPKLIESLSGLGIVDISCGSAHSAAITAEGHVLTWGKGRYGRLGHGDSEDQLKPKVVEMLLGYRAIDIACGSDNVWSWGDGDYGKLGRGGSDGCKVPMKIESLAGLGVIKVECGSQFSVALTRSGSVYTWGKGDYHRLGHGNSEHIRRPKKVAALQGKKIVSIATGSLHCIACTDNGEVFTWGDNDEGQLGDGTVTAIQRPRLVNSLQGKHIVQVICGSAHTLAISTCPHTLAARTLPSPPMEYDLVRDIEPEVLQSRLVLLHHFSELLCPCLAMFSIEGDLSLGSLRDLLVYSIKEASLRKVIQCTMVRDKPHGPTIELNRIQVKRSRNRTGNGLAGIDGMKSVFGQMVQKLPLLTQESLFLPHRIWKVKFVGESVDDCGGGFTIRTGSPLSLNCLAEPCWRQLAGETLRPSDLTEVDRDYVTGLLCIRDMDDDPKIFQTMELPFSTPSAKGHEVFLSTKYTHITPENRQEYVKLALNYRLHEFDEQIKAVRDGMSKVIPVPLLSLFSASELQEMVCGSPDIPLGLLKTVATYKGIDSTSPLVQWFWEVMEEFTNQERSLFLRFVWGRTRLPRSIADFRGRDFVLQVLDKYNPPDHFLPESYTCFFLLKMPRYSCKAVLMEKLKYAIHFCKSIDTDEYARVAMGDPTSHTASEDNSDIESIA</sequence>
<gene>
    <name evidence="16" type="ORF">CLUMA_CG015120</name>
</gene>
<feature type="repeat" description="RCC1" evidence="11">
    <location>
        <begin position="2911"/>
        <end position="2962"/>
    </location>
</feature>
<feature type="repeat" description="RCC1" evidence="11">
    <location>
        <begin position="4075"/>
        <end position="4126"/>
    </location>
</feature>
<dbReference type="Gene3D" id="2.30.30.30">
    <property type="match status" value="1"/>
</dbReference>
<dbReference type="Gene3D" id="2.60.120.260">
    <property type="entry name" value="Galactose-binding domain-like"/>
    <property type="match status" value="1"/>
</dbReference>
<feature type="repeat" description="RCC1" evidence="11">
    <location>
        <begin position="562"/>
        <end position="614"/>
    </location>
</feature>
<evidence type="ECO:0000256" key="10">
    <source>
        <dbReference type="PROSITE-ProRule" id="PRU00104"/>
    </source>
</evidence>
<dbReference type="Proteomes" id="UP000183832">
    <property type="component" value="Unassembled WGS sequence"/>
</dbReference>
<organism evidence="16 17">
    <name type="scientific">Clunio marinus</name>
    <dbReference type="NCBI Taxonomy" id="568069"/>
    <lineage>
        <taxon>Eukaryota</taxon>
        <taxon>Metazoa</taxon>
        <taxon>Ecdysozoa</taxon>
        <taxon>Arthropoda</taxon>
        <taxon>Hexapoda</taxon>
        <taxon>Insecta</taxon>
        <taxon>Pterygota</taxon>
        <taxon>Neoptera</taxon>
        <taxon>Endopterygota</taxon>
        <taxon>Diptera</taxon>
        <taxon>Nematocera</taxon>
        <taxon>Chironomoidea</taxon>
        <taxon>Chironomidae</taxon>
        <taxon>Clunio</taxon>
    </lineage>
</organism>
<reference evidence="16" key="1">
    <citation type="submission" date="2015-04" db="EMBL/GenBank/DDBJ databases">
        <authorList>
            <person name="Syromyatnikov M.Y."/>
            <person name="Popov V.N."/>
        </authorList>
    </citation>
    <scope>NUCLEOTIDE SEQUENCE [LARGE SCALE GENOMIC DNA]</scope>
</reference>
<dbReference type="GO" id="GO:0009966">
    <property type="term" value="P:regulation of signal transduction"/>
    <property type="evidence" value="ECO:0007669"/>
    <property type="project" value="UniProtKB-ARBA"/>
</dbReference>
<dbReference type="PRINTS" id="PR00633">
    <property type="entry name" value="RCCNDNSATION"/>
</dbReference>
<feature type="domain" description="MIB/HERC2" evidence="15">
    <location>
        <begin position="1885"/>
        <end position="1956"/>
    </location>
</feature>
<dbReference type="GO" id="GO:0005737">
    <property type="term" value="C:cytoplasm"/>
    <property type="evidence" value="ECO:0007669"/>
    <property type="project" value="UniProtKB-SubCell"/>
</dbReference>
<dbReference type="Pfam" id="PF06701">
    <property type="entry name" value="MIB_HERC2"/>
    <property type="match status" value="1"/>
</dbReference>
<name>A0A1J1IPU2_9DIPT</name>
<dbReference type="SUPFAM" id="SSF55856">
    <property type="entry name" value="Cytochrome b5-like heme/steroid binding domain"/>
    <property type="match status" value="1"/>
</dbReference>
<dbReference type="InterPro" id="IPR014722">
    <property type="entry name" value="Rib_uL2_dom2"/>
</dbReference>
<feature type="repeat" description="RCC1" evidence="11">
    <location>
        <begin position="3017"/>
        <end position="3068"/>
    </location>
</feature>
<dbReference type="InterPro" id="IPR000408">
    <property type="entry name" value="Reg_chr_condens"/>
</dbReference>
<feature type="repeat" description="RCC1" evidence="11">
    <location>
        <begin position="2963"/>
        <end position="3016"/>
    </location>
</feature>
<feature type="active site" description="Glycyl thioester intermediate" evidence="10">
    <location>
        <position position="4607"/>
    </location>
</feature>
<evidence type="ECO:0000259" key="15">
    <source>
        <dbReference type="PROSITE" id="PS51416"/>
    </source>
</evidence>
<dbReference type="InterPro" id="IPR058923">
    <property type="entry name" value="RCC1-like_dom"/>
</dbReference>
<dbReference type="InterPro" id="IPR001199">
    <property type="entry name" value="Cyt_B5-like_heme/steroid-bd"/>
</dbReference>
<feature type="repeat" description="RCC1" evidence="11">
    <location>
        <begin position="4179"/>
        <end position="4230"/>
    </location>
</feature>
<dbReference type="SUPFAM" id="SSF63748">
    <property type="entry name" value="Tudor/PWWP/MBT"/>
    <property type="match status" value="1"/>
</dbReference>
<dbReference type="FunFam" id="2.130.10.30:FF:000004">
    <property type="entry name" value="E3 ubiquitin-protein ligase HERC2 isoform X2"/>
    <property type="match status" value="1"/>
</dbReference>
<evidence type="ECO:0000256" key="9">
    <source>
        <dbReference type="ARBA" id="ARBA00022786"/>
    </source>
</evidence>
<evidence type="ECO:0000256" key="5">
    <source>
        <dbReference type="ARBA" id="ARBA00022490"/>
    </source>
</evidence>
<keyword evidence="9 10" id="KW-0833">Ubl conjugation pathway</keyword>
<feature type="repeat" description="RCC1" evidence="11">
    <location>
        <begin position="3069"/>
        <end position="3120"/>
    </location>
</feature>
<feature type="repeat" description="RCC1" evidence="11">
    <location>
        <begin position="3123"/>
        <end position="3174"/>
    </location>
</feature>
<dbReference type="Gene3D" id="3.10.120.10">
    <property type="entry name" value="Cytochrome b5-like heme/steroid binding domain"/>
    <property type="match status" value="1"/>
</dbReference>
<feature type="region of interest" description="Disordered" evidence="12">
    <location>
        <begin position="2345"/>
        <end position="2376"/>
    </location>
</feature>
<dbReference type="InterPro" id="IPR051625">
    <property type="entry name" value="Signaling_Regulatory_Domain"/>
</dbReference>
<dbReference type="PROSITE" id="PS51416">
    <property type="entry name" value="MIB_HERC2"/>
    <property type="match status" value="1"/>
</dbReference>
<dbReference type="Gene3D" id="3.30.2410.10">
    <property type="entry name" value="Hect, E3 ligase catalytic domain"/>
    <property type="match status" value="1"/>
</dbReference>
<dbReference type="InterPro" id="IPR009091">
    <property type="entry name" value="RCC1/BLIP-II"/>
</dbReference>
<evidence type="ECO:0000256" key="3">
    <source>
        <dbReference type="ARBA" id="ARBA00004906"/>
    </source>
</evidence>
<comment type="subcellular location">
    <subcellularLocation>
        <location evidence="2">Cytoplasm</location>
    </subcellularLocation>
</comment>
<dbReference type="GO" id="GO:0046872">
    <property type="term" value="F:metal ion binding"/>
    <property type="evidence" value="ECO:0007669"/>
    <property type="project" value="InterPro"/>
</dbReference>
<dbReference type="FunFam" id="2.30.30.40:FF:000074">
    <property type="entry name" value="E3 ubiquitin-protein ligase HERC2 isoform X1"/>
    <property type="match status" value="1"/>
</dbReference>
<evidence type="ECO:0000313" key="17">
    <source>
        <dbReference type="Proteomes" id="UP000183832"/>
    </source>
</evidence>
<dbReference type="InterPro" id="IPR008979">
    <property type="entry name" value="Galactose-bd-like_sf"/>
</dbReference>
<proteinExistence type="predicted"/>
<dbReference type="SMART" id="SM00119">
    <property type="entry name" value="HECTc"/>
    <property type="match status" value="1"/>
</dbReference>
<feature type="repeat" description="RCC1" evidence="11">
    <location>
        <begin position="3980"/>
        <end position="4031"/>
    </location>
</feature>
<dbReference type="InterPro" id="IPR009060">
    <property type="entry name" value="UBA-like_sf"/>
</dbReference>
<dbReference type="InterPro" id="IPR035983">
    <property type="entry name" value="Hect_E3_ubiquitin_ligase"/>
</dbReference>
<dbReference type="EMBL" id="CVRI01000057">
    <property type="protein sequence ID" value="CRL02239.1"/>
    <property type="molecule type" value="Genomic_DNA"/>
</dbReference>
<dbReference type="PROSITE" id="PS50237">
    <property type="entry name" value="HECT"/>
    <property type="match status" value="1"/>
</dbReference>
<feature type="domain" description="DOC" evidence="14">
    <location>
        <begin position="2702"/>
        <end position="2879"/>
    </location>
</feature>
<dbReference type="InterPro" id="IPR004939">
    <property type="entry name" value="APC_su10/DOC_dom"/>
</dbReference>
<dbReference type="Pfam" id="PF00173">
    <property type="entry name" value="Cyt-b5"/>
    <property type="match status" value="1"/>
</dbReference>
<feature type="compositionally biased region" description="Basic and acidic residues" evidence="12">
    <location>
        <begin position="2355"/>
        <end position="2371"/>
    </location>
</feature>
<dbReference type="InterPro" id="IPR010606">
    <property type="entry name" value="Mib_Herc2"/>
</dbReference>
<dbReference type="SUPFAM" id="SSF50985">
    <property type="entry name" value="RCC1/BLIP-II"/>
    <property type="match status" value="3"/>
</dbReference>
<dbReference type="PROSITE" id="PS50012">
    <property type="entry name" value="RCC1_3"/>
    <property type="match status" value="17"/>
</dbReference>
<evidence type="ECO:0000256" key="2">
    <source>
        <dbReference type="ARBA" id="ARBA00004496"/>
    </source>
</evidence>
<dbReference type="SUPFAM" id="SSF159034">
    <property type="entry name" value="Mib/herc2 domain-like"/>
    <property type="match status" value="1"/>
</dbReference>
<dbReference type="Pfam" id="PF00415">
    <property type="entry name" value="RCC1"/>
    <property type="match status" value="6"/>
</dbReference>
<feature type="repeat" description="RCC1" evidence="11">
    <location>
        <begin position="3175"/>
        <end position="3226"/>
    </location>
</feature>
<evidence type="ECO:0000313" key="16">
    <source>
        <dbReference type="EMBL" id="CRL02239.1"/>
    </source>
</evidence>
<feature type="repeat" description="RCC1" evidence="11">
    <location>
        <begin position="3227"/>
        <end position="3278"/>
    </location>
</feature>
<accession>A0A1J1IPU2</accession>
<comment type="catalytic activity">
    <reaction evidence="1">
        <text>S-ubiquitinyl-[E2 ubiquitin-conjugating enzyme]-L-cysteine + [acceptor protein]-L-lysine = [E2 ubiquitin-conjugating enzyme]-L-cysteine + N(6)-ubiquitinyl-[acceptor protein]-L-lysine.</text>
        <dbReference type="EC" id="2.3.2.26"/>
    </reaction>
</comment>
<dbReference type="InterPro" id="IPR021097">
    <property type="entry name" value="CPH_domain"/>
</dbReference>
<feature type="repeat" description="RCC1" evidence="11">
    <location>
        <begin position="4032"/>
        <end position="4076"/>
    </location>
</feature>
<feature type="domain" description="HECT" evidence="13">
    <location>
        <begin position="4399"/>
        <end position="4639"/>
    </location>
</feature>
<feature type="repeat" description="RCC1" evidence="11">
    <location>
        <begin position="615"/>
        <end position="666"/>
    </location>
</feature>
<dbReference type="InterPro" id="IPR037252">
    <property type="entry name" value="Mib_Herc2_sf"/>
</dbReference>
<dbReference type="SUPFAM" id="SSF46934">
    <property type="entry name" value="UBA-like"/>
    <property type="match status" value="1"/>
</dbReference>
<feature type="repeat" description="RCC1" evidence="11">
    <location>
        <begin position="3926"/>
        <end position="3979"/>
    </location>
</feature>
<dbReference type="PROSITE" id="PS51284">
    <property type="entry name" value="DOC"/>
    <property type="match status" value="1"/>
</dbReference>
<dbReference type="SUPFAM" id="SSF49785">
    <property type="entry name" value="Galactose-binding domain-like"/>
    <property type="match status" value="1"/>
</dbReference>
<dbReference type="Gene3D" id="2.130.10.30">
    <property type="entry name" value="Regulator of chromosome condensation 1/beta-lactamase-inhibitor protein II"/>
    <property type="match status" value="3"/>
</dbReference>
<evidence type="ECO:0000259" key="13">
    <source>
        <dbReference type="PROSITE" id="PS50237"/>
    </source>
</evidence>
<dbReference type="InterPro" id="IPR000569">
    <property type="entry name" value="HECT_dom"/>
</dbReference>
<dbReference type="FunFam" id="3.30.2410.10:FF:000006">
    <property type="entry name" value="probable E3 ubiquitin-protein ligase HERC1 isoform X2"/>
    <property type="match status" value="1"/>
</dbReference>
<evidence type="ECO:0000256" key="11">
    <source>
        <dbReference type="PROSITE-ProRule" id="PRU00235"/>
    </source>
</evidence>
<dbReference type="SMART" id="SM01337">
    <property type="entry name" value="APC10"/>
    <property type="match status" value="1"/>
</dbReference>
<evidence type="ECO:0000256" key="4">
    <source>
        <dbReference type="ARBA" id="ARBA00012485"/>
    </source>
</evidence>
<dbReference type="SUPFAM" id="SSF56204">
    <property type="entry name" value="Hect, E3 ligase catalytic domain"/>
    <property type="match status" value="1"/>
</dbReference>
<evidence type="ECO:0000256" key="7">
    <source>
        <dbReference type="ARBA" id="ARBA00022679"/>
    </source>
</evidence>
<feature type="repeat" description="RCC1" evidence="11">
    <location>
        <begin position="667"/>
        <end position="716"/>
    </location>
</feature>
<comment type="pathway">
    <text evidence="3">Protein modification; protein ubiquitination.</text>
</comment>
<evidence type="ECO:0000256" key="1">
    <source>
        <dbReference type="ARBA" id="ARBA00000885"/>
    </source>
</evidence>
<keyword evidence="5" id="KW-0963">Cytoplasm</keyword>
<dbReference type="GO" id="GO:0016567">
    <property type="term" value="P:protein ubiquitination"/>
    <property type="evidence" value="ECO:0007669"/>
    <property type="project" value="UniProtKB-UniPathway"/>
</dbReference>
<dbReference type="Pfam" id="PF00632">
    <property type="entry name" value="HECT"/>
    <property type="match status" value="1"/>
</dbReference>
<evidence type="ECO:0000256" key="8">
    <source>
        <dbReference type="ARBA" id="ARBA00022737"/>
    </source>
</evidence>
<feature type="repeat" description="RCC1" evidence="11">
    <location>
        <begin position="4127"/>
        <end position="4178"/>
    </location>
</feature>
<keyword evidence="6" id="KW-0597">Phosphoprotein</keyword>
<dbReference type="PANTHER" id="PTHR22872">
    <property type="entry name" value="BTK-BINDING PROTEIN-RELATED"/>
    <property type="match status" value="1"/>
</dbReference>
<dbReference type="Pfam" id="PF11515">
    <property type="entry name" value="Cul7"/>
    <property type="match status" value="1"/>
</dbReference>
<keyword evidence="17" id="KW-1185">Reference proteome</keyword>
<evidence type="ECO:0000256" key="12">
    <source>
        <dbReference type="SAM" id="MobiDB-lite"/>
    </source>
</evidence>
<dbReference type="Pfam" id="PF13540">
    <property type="entry name" value="RCC1_2"/>
    <property type="match status" value="1"/>
</dbReference>
<dbReference type="UniPathway" id="UPA00143"/>
<dbReference type="EC" id="2.3.2.26" evidence="4"/>
<dbReference type="FunFam" id="2.130.10.30:FF:000003">
    <property type="entry name" value="E3 ubiquitin-protein ligase HERC2 isoform X1"/>
    <property type="match status" value="1"/>
</dbReference>
<dbReference type="STRING" id="568069.A0A1J1IPU2"/>
<dbReference type="CDD" id="cd14402">
    <property type="entry name" value="UBA_HERC2"/>
    <property type="match status" value="1"/>
</dbReference>
<evidence type="ECO:0000256" key="6">
    <source>
        <dbReference type="ARBA" id="ARBA00022553"/>
    </source>
</evidence>
<evidence type="ECO:0000259" key="14">
    <source>
        <dbReference type="PROSITE" id="PS51284"/>
    </source>
</evidence>
<dbReference type="PANTHER" id="PTHR22872:SF6">
    <property type="entry name" value="E3 UBIQUITIN-PROTEIN LIGASE HERC1-RELATED"/>
    <property type="match status" value="1"/>
</dbReference>
<keyword evidence="7" id="KW-0808">Transferase</keyword>
<dbReference type="InterPro" id="IPR036400">
    <property type="entry name" value="Cyt_B5-like_heme/steroid_sf"/>
</dbReference>
<dbReference type="Pfam" id="PF25390">
    <property type="entry name" value="WD40_RLD"/>
    <property type="match status" value="2"/>
</dbReference>
<dbReference type="Gene3D" id="2.30.30.40">
    <property type="entry name" value="SH3 Domains"/>
    <property type="match status" value="1"/>
</dbReference>
<dbReference type="GO" id="GO:0061630">
    <property type="term" value="F:ubiquitin protein ligase activity"/>
    <property type="evidence" value="ECO:0007669"/>
    <property type="project" value="UniProtKB-EC"/>
</dbReference>
<dbReference type="Gene3D" id="1.10.8.10">
    <property type="entry name" value="DNA helicase RuvA subunit, C-terminal domain"/>
    <property type="match status" value="1"/>
</dbReference>
<dbReference type="OrthoDB" id="239701at2759"/>
<protein>
    <recommendedName>
        <fullName evidence="4">HECT-type E3 ubiquitin transferase</fullName>
        <ecNumber evidence="4">2.3.2.26</ecNumber>
    </recommendedName>
</protein>